<organism evidence="3 4">
    <name type="scientific">Muriicola marianensis</name>
    <dbReference type="NCBI Taxonomy" id="1324801"/>
    <lineage>
        <taxon>Bacteria</taxon>
        <taxon>Pseudomonadati</taxon>
        <taxon>Bacteroidota</taxon>
        <taxon>Flavobacteriia</taxon>
        <taxon>Flavobacteriales</taxon>
        <taxon>Flavobacteriaceae</taxon>
        <taxon>Muriicola</taxon>
    </lineage>
</organism>
<dbReference type="EMBL" id="BMFH01000001">
    <property type="protein sequence ID" value="GGD49031.1"/>
    <property type="molecule type" value="Genomic_DNA"/>
</dbReference>
<dbReference type="PIRSF" id="PIRSF016184">
    <property type="entry name" value="PhzC_PhzF"/>
    <property type="match status" value="1"/>
</dbReference>
<evidence type="ECO:0000313" key="4">
    <source>
        <dbReference type="Proteomes" id="UP000625780"/>
    </source>
</evidence>
<gene>
    <name evidence="3" type="ORF">GCM10011361_14730</name>
</gene>
<comment type="similarity">
    <text evidence="1">Belongs to the PhzF family.</text>
</comment>
<dbReference type="SUPFAM" id="SSF54506">
    <property type="entry name" value="Diaminopimelate epimerase-like"/>
    <property type="match status" value="1"/>
</dbReference>
<evidence type="ECO:0000313" key="3">
    <source>
        <dbReference type="EMBL" id="GGD49031.1"/>
    </source>
</evidence>
<evidence type="ECO:0000256" key="2">
    <source>
        <dbReference type="ARBA" id="ARBA00023235"/>
    </source>
</evidence>
<protein>
    <submittedName>
        <fullName evidence="3">Isomerase</fullName>
    </submittedName>
</protein>
<proteinExistence type="inferred from homology"/>
<dbReference type="InterPro" id="IPR003719">
    <property type="entry name" value="Phenazine_PhzF-like"/>
</dbReference>
<name>A0ABQ1QW09_9FLAO</name>
<comment type="caution">
    <text evidence="3">The sequence shown here is derived from an EMBL/GenBank/DDBJ whole genome shotgun (WGS) entry which is preliminary data.</text>
</comment>
<keyword evidence="4" id="KW-1185">Reference proteome</keyword>
<dbReference type="Gene3D" id="3.10.310.10">
    <property type="entry name" value="Diaminopimelate Epimerase, Chain A, domain 1"/>
    <property type="match status" value="2"/>
</dbReference>
<dbReference type="GO" id="GO:0016853">
    <property type="term" value="F:isomerase activity"/>
    <property type="evidence" value="ECO:0007669"/>
    <property type="project" value="UniProtKB-KW"/>
</dbReference>
<accession>A0ABQ1QW09</accession>
<reference evidence="4" key="1">
    <citation type="journal article" date="2019" name="Int. J. Syst. Evol. Microbiol.">
        <title>The Global Catalogue of Microorganisms (GCM) 10K type strain sequencing project: providing services to taxonomists for standard genome sequencing and annotation.</title>
        <authorList>
            <consortium name="The Broad Institute Genomics Platform"/>
            <consortium name="The Broad Institute Genome Sequencing Center for Infectious Disease"/>
            <person name="Wu L."/>
            <person name="Ma J."/>
        </authorList>
    </citation>
    <scope>NUCLEOTIDE SEQUENCE [LARGE SCALE GENOMIC DNA]</scope>
    <source>
        <strain evidence="4">CGMCC 1.12606</strain>
    </source>
</reference>
<dbReference type="NCBIfam" id="TIGR00654">
    <property type="entry name" value="PhzF_family"/>
    <property type="match status" value="1"/>
</dbReference>
<dbReference type="Pfam" id="PF02567">
    <property type="entry name" value="PhzC-PhzF"/>
    <property type="match status" value="1"/>
</dbReference>
<keyword evidence="2 3" id="KW-0413">Isomerase</keyword>
<sequence>MKTLTLYQIDAFTAELFQGNPAAVCVLDSWLEEETMQQIAMENNLAETAFVVKRDKDYHIRWFTPELEVDLCGHATLASAWVLFHEYGHPSDIVHFHSDRSGSLRVRKEGTGELTLDFPIDPLEEVSPIKEINIALGREPQKIFKGKTDYMLIYSSEQEIREIEPNFFLLDKVDARGVIVTAPGEKVDFVSRFFAPKCGIPEDPVTGSAHTTLTPYWAKTFGKTDLTAKQLSQRGGDLRCQLRGDRVLISGRAVPYLKGEITL</sequence>
<dbReference type="Proteomes" id="UP000625780">
    <property type="component" value="Unassembled WGS sequence"/>
</dbReference>
<dbReference type="RefSeq" id="WP_188370032.1">
    <property type="nucleotide sequence ID" value="NZ_BMFH01000001.1"/>
</dbReference>
<dbReference type="PANTHER" id="PTHR13774">
    <property type="entry name" value="PHENAZINE BIOSYNTHESIS PROTEIN"/>
    <property type="match status" value="1"/>
</dbReference>
<dbReference type="PANTHER" id="PTHR13774:SF17">
    <property type="entry name" value="PHENAZINE BIOSYNTHESIS-LIKE DOMAIN-CONTAINING PROTEIN"/>
    <property type="match status" value="1"/>
</dbReference>
<evidence type="ECO:0000256" key="1">
    <source>
        <dbReference type="ARBA" id="ARBA00008270"/>
    </source>
</evidence>